<evidence type="ECO:0000259" key="2">
    <source>
        <dbReference type="Pfam" id="PF10536"/>
    </source>
</evidence>
<dbReference type="InterPro" id="IPR019557">
    <property type="entry name" value="AminoTfrase-like_pln_mobile"/>
</dbReference>
<feature type="compositionally biased region" description="Basic and acidic residues" evidence="1">
    <location>
        <begin position="142"/>
        <end position="157"/>
    </location>
</feature>
<feature type="region of interest" description="Disordered" evidence="1">
    <location>
        <begin position="130"/>
        <end position="157"/>
    </location>
</feature>
<name>A0AAV6LJS5_9ERIC</name>
<feature type="domain" description="Aminotransferase-like plant mobile" evidence="2">
    <location>
        <begin position="244"/>
        <end position="570"/>
    </location>
</feature>
<evidence type="ECO:0000256" key="1">
    <source>
        <dbReference type="SAM" id="MobiDB-lite"/>
    </source>
</evidence>
<gene>
    <name evidence="3" type="ORF">RHGRI_000619</name>
</gene>
<evidence type="ECO:0000313" key="4">
    <source>
        <dbReference type="Proteomes" id="UP000823749"/>
    </source>
</evidence>
<comment type="caution">
    <text evidence="3">The sequence shown here is derived from an EMBL/GenBank/DDBJ whole genome shotgun (WGS) entry which is preliminary data.</text>
</comment>
<feature type="region of interest" description="Disordered" evidence="1">
    <location>
        <begin position="1"/>
        <end position="22"/>
    </location>
</feature>
<dbReference type="AlphaFoldDB" id="A0AAV6LJS5"/>
<reference evidence="3" key="1">
    <citation type="submission" date="2020-08" db="EMBL/GenBank/DDBJ databases">
        <title>Plant Genome Project.</title>
        <authorList>
            <person name="Zhang R.-G."/>
        </authorList>
    </citation>
    <scope>NUCLEOTIDE SEQUENCE</scope>
    <source>
        <strain evidence="3">WSP0</strain>
        <tissue evidence="3">Leaf</tissue>
    </source>
</reference>
<feature type="compositionally biased region" description="Polar residues" evidence="1">
    <location>
        <begin position="671"/>
        <end position="682"/>
    </location>
</feature>
<feature type="compositionally biased region" description="Basic and acidic residues" evidence="1">
    <location>
        <begin position="656"/>
        <end position="666"/>
    </location>
</feature>
<dbReference type="GO" id="GO:0010073">
    <property type="term" value="P:meristem maintenance"/>
    <property type="evidence" value="ECO:0007669"/>
    <property type="project" value="InterPro"/>
</dbReference>
<sequence>MDKQEDKQEEEKGEDEEKQNLRTEIEVLKAENELLKAEKEKLTIDDEEKQNLRTEIEALKAENELLKAEKKKLTILGGDFVDKVLHTDPTVPHSSEKVELGVTSKRSRKEKTKGYGQVLKAASVEMVREDPEKRKTVKRRSPLCDKSEGVKLKRSPKEKTEGYEKVQIVHVNNLPSPVAKKDVKLTFPKKSKVLQHLEQKDRTTLDVKLTFPHPKNPQEEQSIATCPPTTERHSHPLLQAILRCYDTEIRLFKFGGQNVLFGLEDIVYMTGLNVDGDAVSGWDGDFEGVCQTYLRNEGKVGKTGCVSLAWLRKNFEDVLARALDDPEEFFCYVRAYVLFIIGCFVCPDPSRKFVSISFLRLLNTKEDFNRYAWGAALLAHLHRSSDSFFNPKTKGNLAGHSYSLMLFAIERVARLGLYLMGNREPDESDITTFKKGRPVEFPLLRGWAEKLHHVTHDNHDGKDARSFAGILRTVSPDEETIPEVRGRFPAPTFDGAGSDRIVSDNNLCFSSAVHHFPNKCPKRFGLAKACRTTQQPLILMKRQRAGQHRDWRSWKKFDTYTAKWKERHQHLIGDPTMPPMNHLNELDDEELDHNIHSDGSPFSPPVDDHSLARNDGHSPPLTCSQTDPIMTSLLSTGGPIFTPVATVERGPPVPPVDDHSLARNDGHSPPLTCSQTGQQEYSQGLVGTNQQEGKVSVEKSEVNRNIVRGWWEQTNQKGKLTDFEDVMRLDTFDQNISIYHCCILLIHLIQY</sequence>
<feature type="region of interest" description="Disordered" evidence="1">
    <location>
        <begin position="211"/>
        <end position="230"/>
    </location>
</feature>
<protein>
    <recommendedName>
        <fullName evidence="2">Aminotransferase-like plant mobile domain-containing protein</fullName>
    </recommendedName>
</protein>
<dbReference type="PANTHER" id="PTHR46033">
    <property type="entry name" value="PROTEIN MAIN-LIKE 2"/>
    <property type="match status" value="1"/>
</dbReference>
<feature type="compositionally biased region" description="Basic and acidic residues" evidence="1">
    <location>
        <begin position="1"/>
        <end position="10"/>
    </location>
</feature>
<evidence type="ECO:0000313" key="3">
    <source>
        <dbReference type="EMBL" id="KAG5564498.1"/>
    </source>
</evidence>
<keyword evidence="4" id="KW-1185">Reference proteome</keyword>
<feature type="region of interest" description="Disordered" evidence="1">
    <location>
        <begin position="644"/>
        <end position="682"/>
    </location>
</feature>
<accession>A0AAV6LJS5</accession>
<dbReference type="Pfam" id="PF10536">
    <property type="entry name" value="PMD"/>
    <property type="match status" value="1"/>
</dbReference>
<feature type="region of interest" description="Disordered" evidence="1">
    <location>
        <begin position="86"/>
        <end position="117"/>
    </location>
</feature>
<feature type="compositionally biased region" description="Polar residues" evidence="1">
    <location>
        <begin position="219"/>
        <end position="228"/>
    </location>
</feature>
<dbReference type="PANTHER" id="PTHR46033:SF17">
    <property type="entry name" value="AMINOTRANSFERASE-LIKE PLANT MOBILE DOMAIN-CONTAINING PROTEIN"/>
    <property type="match status" value="1"/>
</dbReference>
<dbReference type="Proteomes" id="UP000823749">
    <property type="component" value="Chromosome 1"/>
</dbReference>
<dbReference type="InterPro" id="IPR044824">
    <property type="entry name" value="MAIN-like"/>
</dbReference>
<proteinExistence type="predicted"/>
<organism evidence="3 4">
    <name type="scientific">Rhododendron griersonianum</name>
    <dbReference type="NCBI Taxonomy" id="479676"/>
    <lineage>
        <taxon>Eukaryota</taxon>
        <taxon>Viridiplantae</taxon>
        <taxon>Streptophyta</taxon>
        <taxon>Embryophyta</taxon>
        <taxon>Tracheophyta</taxon>
        <taxon>Spermatophyta</taxon>
        <taxon>Magnoliopsida</taxon>
        <taxon>eudicotyledons</taxon>
        <taxon>Gunneridae</taxon>
        <taxon>Pentapetalae</taxon>
        <taxon>asterids</taxon>
        <taxon>Ericales</taxon>
        <taxon>Ericaceae</taxon>
        <taxon>Ericoideae</taxon>
        <taxon>Rhodoreae</taxon>
        <taxon>Rhododendron</taxon>
    </lineage>
</organism>
<dbReference type="EMBL" id="JACTNZ010000001">
    <property type="protein sequence ID" value="KAG5564498.1"/>
    <property type="molecule type" value="Genomic_DNA"/>
</dbReference>